<dbReference type="Gene3D" id="3.40.50.1400">
    <property type="match status" value="2"/>
</dbReference>
<dbReference type="CDD" id="cd03412">
    <property type="entry name" value="CbiK_N"/>
    <property type="match status" value="1"/>
</dbReference>
<accession>A0A7X5PDH7</accession>
<dbReference type="CDD" id="cd03413">
    <property type="entry name" value="CbiK_C"/>
    <property type="match status" value="1"/>
</dbReference>
<dbReference type="GO" id="GO:0046872">
    <property type="term" value="F:metal ion binding"/>
    <property type="evidence" value="ECO:0007669"/>
    <property type="project" value="UniProtKB-KW"/>
</dbReference>
<dbReference type="PANTHER" id="PTHR33542">
    <property type="entry name" value="SIROHYDROCHLORIN FERROCHELATASE, CHLOROPLASTIC"/>
    <property type="match status" value="1"/>
</dbReference>
<sequence>MDKNKRAILVVSFGTSYEESLKDCIESTENFIKESFKDYDIKRAFTSYMIMNKILKRDNIKINNPMEALEELKQEGYEEVIVQPLHIMFGEEYEKIEQAVSAFKDKFNVLKLGKPLLFKNEDYKIATEALKTQLPKLNKEEAIILMGHGTEHPANAAYFQFDYYLREHINPNMYLCSVESYPSIESVIPKLKKSGVKNVLLMPFMLVAGDHANNDMAGEDEESWKNILEKEGFKVDLYLKGLGANREFQKIYRDHIKEEI</sequence>
<dbReference type="InterPro" id="IPR010388">
    <property type="entry name" value="Anaerobic_Co-chelatase"/>
</dbReference>
<name>A0A7X5PDH7_CLOSG</name>
<feature type="active site" description="Proton acceptor" evidence="1">
    <location>
        <position position="148"/>
    </location>
</feature>
<dbReference type="RefSeq" id="WP_040109332.1">
    <property type="nucleotide sequence ID" value="NZ_CP084367.1"/>
</dbReference>
<keyword evidence="2" id="KW-0479">Metal-binding</keyword>
<feature type="binding site" evidence="2">
    <location>
        <position position="211"/>
    </location>
    <ligand>
        <name>Co(2+)</name>
        <dbReference type="ChEBI" id="CHEBI:48828"/>
    </ligand>
</feature>
<feature type="binding site" evidence="2">
    <location>
        <position position="179"/>
    </location>
    <ligand>
        <name>Co(2+)</name>
        <dbReference type="ChEBI" id="CHEBI:48828"/>
    </ligand>
</feature>
<dbReference type="AlphaFoldDB" id="A0A7X5PDH7"/>
<protein>
    <submittedName>
        <fullName evidence="3">Sirohydrochlorin cobaltochelatase</fullName>
    </submittedName>
</protein>
<comment type="caution">
    <text evidence="3">The sequence shown here is derived from an EMBL/GenBank/DDBJ whole genome shotgun (WGS) entry which is preliminary data.</text>
</comment>
<dbReference type="PANTHER" id="PTHR33542:SF3">
    <property type="entry name" value="SIROHYDROCHLORIN FERROCHELATASE, CHLOROPLASTIC"/>
    <property type="match status" value="1"/>
</dbReference>
<gene>
    <name evidence="3" type="ORF">FDF70_15495</name>
</gene>
<dbReference type="SUPFAM" id="SSF53800">
    <property type="entry name" value="Chelatase"/>
    <property type="match status" value="1"/>
</dbReference>
<dbReference type="Proteomes" id="UP000486601">
    <property type="component" value="Unassembled WGS sequence"/>
</dbReference>
<dbReference type="InterPro" id="IPR050963">
    <property type="entry name" value="Sirohydro_Cobaltochel/CbiX"/>
</dbReference>
<dbReference type="Pfam" id="PF06180">
    <property type="entry name" value="CbiK"/>
    <property type="match status" value="1"/>
</dbReference>
<evidence type="ECO:0000256" key="2">
    <source>
        <dbReference type="PIRSR" id="PIRSR033579-3"/>
    </source>
</evidence>
<evidence type="ECO:0000313" key="4">
    <source>
        <dbReference type="Proteomes" id="UP000486601"/>
    </source>
</evidence>
<evidence type="ECO:0000256" key="1">
    <source>
        <dbReference type="PIRSR" id="PIRSR033579-1"/>
    </source>
</evidence>
<feature type="binding site" evidence="2">
    <location>
        <position position="148"/>
    </location>
    <ligand>
        <name>Co(2+)</name>
        <dbReference type="ChEBI" id="CHEBI:48828"/>
    </ligand>
</feature>
<dbReference type="GO" id="GO:0016852">
    <property type="term" value="F:sirohydrochlorin cobaltochelatase activity"/>
    <property type="evidence" value="ECO:0007669"/>
    <property type="project" value="InterPro"/>
</dbReference>
<proteinExistence type="predicted"/>
<evidence type="ECO:0000313" key="3">
    <source>
        <dbReference type="EMBL" id="NFR62849.1"/>
    </source>
</evidence>
<organism evidence="3 4">
    <name type="scientific">Clostridium sporogenes</name>
    <dbReference type="NCBI Taxonomy" id="1509"/>
    <lineage>
        <taxon>Bacteria</taxon>
        <taxon>Bacillati</taxon>
        <taxon>Bacillota</taxon>
        <taxon>Clostridia</taxon>
        <taxon>Eubacteriales</taxon>
        <taxon>Clostridiaceae</taxon>
        <taxon>Clostridium</taxon>
    </lineage>
</organism>
<dbReference type="PIRSF" id="PIRSF033579">
    <property type="entry name" value="Anaer_Co_chel"/>
    <property type="match status" value="1"/>
</dbReference>
<reference evidence="3 4" key="1">
    <citation type="submission" date="2019-04" db="EMBL/GenBank/DDBJ databases">
        <title>Genome sequencing of Clostridium botulinum Groups I-IV and Clostridium butyricum.</title>
        <authorList>
            <person name="Brunt J."/>
            <person name="Van Vliet A.H.M."/>
            <person name="Stringer S.C."/>
            <person name="Carter A.T."/>
            <person name="Peck M.W."/>
        </authorList>
    </citation>
    <scope>NUCLEOTIDE SEQUENCE [LARGE SCALE GENOMIC DNA]</scope>
    <source>
        <strain evidence="3 4">IFR 18/108</strain>
    </source>
</reference>
<dbReference type="GO" id="GO:0019251">
    <property type="term" value="P:anaerobic cobalamin biosynthetic process"/>
    <property type="evidence" value="ECO:0007669"/>
    <property type="project" value="InterPro"/>
</dbReference>
<keyword evidence="2" id="KW-0170">Cobalt</keyword>
<dbReference type="EMBL" id="SXCS01000009">
    <property type="protein sequence ID" value="NFR62849.1"/>
    <property type="molecule type" value="Genomic_DNA"/>
</dbReference>